<dbReference type="GO" id="GO:0045892">
    <property type="term" value="P:negative regulation of DNA-templated transcription"/>
    <property type="evidence" value="ECO:0007669"/>
    <property type="project" value="InterPro"/>
</dbReference>
<keyword evidence="3" id="KW-0238">DNA-binding</keyword>
<reference evidence="5 6" key="1">
    <citation type="submission" date="2019-11" db="EMBL/GenBank/DDBJ databases">
        <title>Pedobacter sp. HMF7056 Genome sequencing and assembly.</title>
        <authorList>
            <person name="Kang H."/>
            <person name="Kim H."/>
            <person name="Joh K."/>
        </authorList>
    </citation>
    <scope>NUCLEOTIDE SEQUENCE [LARGE SCALE GENOMIC DNA]</scope>
    <source>
        <strain evidence="5 6">HMF7056</strain>
    </source>
</reference>
<organism evidence="5 6">
    <name type="scientific">Hufsiella ginkgonis</name>
    <dbReference type="NCBI Taxonomy" id="2695274"/>
    <lineage>
        <taxon>Bacteria</taxon>
        <taxon>Pseudomonadati</taxon>
        <taxon>Bacteroidota</taxon>
        <taxon>Sphingobacteriia</taxon>
        <taxon>Sphingobacteriales</taxon>
        <taxon>Sphingobacteriaceae</taxon>
        <taxon>Hufsiella</taxon>
    </lineage>
</organism>
<protein>
    <submittedName>
        <fullName evidence="5">BlaI/MecI/CopY family transcriptional regulator</fullName>
    </submittedName>
</protein>
<evidence type="ECO:0000256" key="2">
    <source>
        <dbReference type="ARBA" id="ARBA00023015"/>
    </source>
</evidence>
<evidence type="ECO:0000256" key="3">
    <source>
        <dbReference type="ARBA" id="ARBA00023125"/>
    </source>
</evidence>
<dbReference type="PIRSF" id="PIRSF019455">
    <property type="entry name" value="CopR_AtkY"/>
    <property type="match status" value="1"/>
</dbReference>
<sequence>MEKLTQQEEEAMQAIWKLNGGFIKEFLDAMPDPQPPYTTLASTVKNLAKKGFLSSEKMANSFRYAPSIKAEEYKKRFMNGFVEDYFRSSYKDLVAFFAEEKKISAGELKDIIRLIENPERR</sequence>
<dbReference type="InterPro" id="IPR036388">
    <property type="entry name" value="WH-like_DNA-bd_sf"/>
</dbReference>
<evidence type="ECO:0000256" key="1">
    <source>
        <dbReference type="ARBA" id="ARBA00011046"/>
    </source>
</evidence>
<dbReference type="Gene3D" id="1.10.10.10">
    <property type="entry name" value="Winged helix-like DNA-binding domain superfamily/Winged helix DNA-binding domain"/>
    <property type="match status" value="1"/>
</dbReference>
<keyword evidence="4" id="KW-0804">Transcription</keyword>
<evidence type="ECO:0000313" key="6">
    <source>
        <dbReference type="Proteomes" id="UP000451233"/>
    </source>
</evidence>
<dbReference type="EMBL" id="WVHS01000003">
    <property type="protein sequence ID" value="MXV16329.1"/>
    <property type="molecule type" value="Genomic_DNA"/>
</dbReference>
<keyword evidence="6" id="KW-1185">Reference proteome</keyword>
<evidence type="ECO:0000313" key="5">
    <source>
        <dbReference type="EMBL" id="MXV16329.1"/>
    </source>
</evidence>
<gene>
    <name evidence="5" type="ORF">GS398_13530</name>
</gene>
<keyword evidence="2" id="KW-0805">Transcription regulation</keyword>
<accession>A0A7K1Y009</accession>
<dbReference type="GO" id="GO:0003677">
    <property type="term" value="F:DNA binding"/>
    <property type="evidence" value="ECO:0007669"/>
    <property type="project" value="UniProtKB-KW"/>
</dbReference>
<comment type="caution">
    <text evidence="5">The sequence shown here is derived from an EMBL/GenBank/DDBJ whole genome shotgun (WGS) entry which is preliminary data.</text>
</comment>
<dbReference type="InterPro" id="IPR036390">
    <property type="entry name" value="WH_DNA-bd_sf"/>
</dbReference>
<dbReference type="AlphaFoldDB" id="A0A7K1Y009"/>
<dbReference type="Pfam" id="PF03965">
    <property type="entry name" value="Penicillinase_R"/>
    <property type="match status" value="1"/>
</dbReference>
<dbReference type="Proteomes" id="UP000451233">
    <property type="component" value="Unassembled WGS sequence"/>
</dbReference>
<dbReference type="Gene3D" id="1.10.4040.10">
    <property type="entry name" value="Penicillinase repressor domain"/>
    <property type="match status" value="1"/>
</dbReference>
<dbReference type="SUPFAM" id="SSF46785">
    <property type="entry name" value="Winged helix' DNA-binding domain"/>
    <property type="match status" value="1"/>
</dbReference>
<proteinExistence type="inferred from homology"/>
<dbReference type="RefSeq" id="WP_160907333.1">
    <property type="nucleotide sequence ID" value="NZ_WVHS01000003.1"/>
</dbReference>
<evidence type="ECO:0000256" key="4">
    <source>
        <dbReference type="ARBA" id="ARBA00023163"/>
    </source>
</evidence>
<name>A0A7K1Y009_9SPHI</name>
<comment type="similarity">
    <text evidence="1">Belongs to the BlaI transcriptional regulatory family.</text>
</comment>
<dbReference type="InterPro" id="IPR005650">
    <property type="entry name" value="BlaI_family"/>
</dbReference>